<gene>
    <name evidence="3" type="ORF">RF819_14405</name>
</gene>
<dbReference type="InterPro" id="IPR013424">
    <property type="entry name" value="Ice-binding_C"/>
</dbReference>
<name>A0A1T1AUR0_RHOFE</name>
<organism evidence="3 4">
    <name type="scientific">Rhodoferax fermentans</name>
    <dbReference type="NCBI Taxonomy" id="28066"/>
    <lineage>
        <taxon>Bacteria</taxon>
        <taxon>Pseudomonadati</taxon>
        <taxon>Pseudomonadota</taxon>
        <taxon>Betaproteobacteria</taxon>
        <taxon>Burkholderiales</taxon>
        <taxon>Comamonadaceae</taxon>
        <taxon>Rhodoferax</taxon>
    </lineage>
</organism>
<accession>A0A1T1AUR0</accession>
<evidence type="ECO:0000259" key="2">
    <source>
        <dbReference type="Pfam" id="PF07589"/>
    </source>
</evidence>
<feature type="transmembrane region" description="Helical" evidence="1">
    <location>
        <begin position="174"/>
        <end position="190"/>
    </location>
</feature>
<keyword evidence="4" id="KW-1185">Reference proteome</keyword>
<keyword evidence="1" id="KW-1133">Transmembrane helix</keyword>
<evidence type="ECO:0000256" key="1">
    <source>
        <dbReference type="SAM" id="Phobius"/>
    </source>
</evidence>
<reference evidence="3 4" key="1">
    <citation type="submission" date="2017-01" db="EMBL/GenBank/DDBJ databases">
        <title>Genome sequencing of Rhodoferax fermentans JCM 7819.</title>
        <authorList>
            <person name="Kim Y.J."/>
            <person name="Farh M.E.-A."/>
            <person name="Yang D.-C."/>
        </authorList>
    </citation>
    <scope>NUCLEOTIDE SEQUENCE [LARGE SCALE GENOMIC DNA]</scope>
    <source>
        <strain evidence="3 4">JCM 7819</strain>
    </source>
</reference>
<dbReference type="EMBL" id="MTJN01000002">
    <property type="protein sequence ID" value="OOV07753.1"/>
    <property type="molecule type" value="Genomic_DNA"/>
</dbReference>
<comment type="caution">
    <text evidence="3">The sequence shown here is derived from an EMBL/GenBank/DDBJ whole genome shotgun (WGS) entry which is preliminary data.</text>
</comment>
<dbReference type="Pfam" id="PF07589">
    <property type="entry name" value="PEP-CTERM"/>
    <property type="match status" value="1"/>
</dbReference>
<sequence>MVQKQEARRHTVKNRFRWVIAALLLMGFVWASAATLSYGFNLGSDSAGGSGGGFQMPASPAAAVRAIRNALLDGYDNKVTSSNQSLLLSSPSYTPIKVAIDTNPMVGRDISFNDWAETTEPSLISAAAQPTYALLPTQFVAIGGSAPPGNSLGISDPTVVIDPTIPTPVPEPETWAMLLAGLLVMVFVSRRRAPR</sequence>
<dbReference type="NCBIfam" id="TIGR02595">
    <property type="entry name" value="PEP_CTERM"/>
    <property type="match status" value="1"/>
</dbReference>
<feature type="domain" description="Ice-binding protein C-terminal" evidence="2">
    <location>
        <begin position="168"/>
        <end position="192"/>
    </location>
</feature>
<evidence type="ECO:0000313" key="4">
    <source>
        <dbReference type="Proteomes" id="UP000190750"/>
    </source>
</evidence>
<dbReference type="STRING" id="28066.RF819_14405"/>
<proteinExistence type="predicted"/>
<protein>
    <recommendedName>
        <fullName evidence="2">Ice-binding protein C-terminal domain-containing protein</fullName>
    </recommendedName>
</protein>
<dbReference type="Proteomes" id="UP000190750">
    <property type="component" value="Unassembled WGS sequence"/>
</dbReference>
<keyword evidence="1" id="KW-0472">Membrane</keyword>
<dbReference type="AlphaFoldDB" id="A0A1T1AUR0"/>
<keyword evidence="1" id="KW-0812">Transmembrane</keyword>
<feature type="transmembrane region" description="Helical" evidence="1">
    <location>
        <begin position="18"/>
        <end position="40"/>
    </location>
</feature>
<evidence type="ECO:0000313" key="3">
    <source>
        <dbReference type="EMBL" id="OOV07753.1"/>
    </source>
</evidence>